<feature type="transmembrane region" description="Helical" evidence="1">
    <location>
        <begin position="78"/>
        <end position="97"/>
    </location>
</feature>
<dbReference type="InParanoid" id="E0VZA8"/>
<keyword evidence="1" id="KW-0812">Transmembrane</keyword>
<proteinExistence type="predicted"/>
<dbReference type="Proteomes" id="UP000009046">
    <property type="component" value="Unassembled WGS sequence"/>
</dbReference>
<dbReference type="GeneID" id="8235120"/>
<accession>E0VZA8</accession>
<dbReference type="VEuPathDB" id="VectorBase:PHUM529490"/>
<dbReference type="HOGENOM" id="CLU_1125702_0_0_1"/>
<dbReference type="STRING" id="121224.E0VZA8"/>
<dbReference type="RefSeq" id="XP_002431452.1">
    <property type="nucleotide sequence ID" value="XM_002431407.1"/>
</dbReference>
<reference evidence="2" key="2">
    <citation type="submission" date="2007-04" db="EMBL/GenBank/DDBJ databases">
        <title>The genome of the human body louse.</title>
        <authorList>
            <consortium name="The Human Body Louse Genome Consortium"/>
            <person name="Kirkness E."/>
            <person name="Walenz B."/>
            <person name="Hass B."/>
            <person name="Bruggner R."/>
            <person name="Strausberg R."/>
        </authorList>
    </citation>
    <scope>NUCLEOTIDE SEQUENCE</scope>
    <source>
        <strain evidence="2">USDA</strain>
    </source>
</reference>
<dbReference type="OMA" id="HEANISH"/>
<dbReference type="EnsemblMetazoa" id="PHUM529490-RA">
    <property type="protein sequence ID" value="PHUM529490-PA"/>
    <property type="gene ID" value="PHUM529490"/>
</dbReference>
<feature type="transmembrane region" description="Helical" evidence="1">
    <location>
        <begin position="193"/>
        <end position="211"/>
    </location>
</feature>
<dbReference type="CTD" id="8235120"/>
<feature type="transmembrane region" description="Helical" evidence="1">
    <location>
        <begin position="53"/>
        <end position="72"/>
    </location>
</feature>
<keyword evidence="1" id="KW-1133">Transmembrane helix</keyword>
<feature type="transmembrane region" description="Helical" evidence="1">
    <location>
        <begin position="109"/>
        <end position="132"/>
    </location>
</feature>
<evidence type="ECO:0000313" key="2">
    <source>
        <dbReference type="EMBL" id="EEB18714.1"/>
    </source>
</evidence>
<gene>
    <name evidence="3" type="primary">8235120</name>
    <name evidence="2" type="ORF">Phum_PHUM529490</name>
</gene>
<keyword evidence="1" id="KW-0472">Membrane</keyword>
<organism>
    <name type="scientific">Pediculus humanus subsp. corporis</name>
    <name type="common">Body louse</name>
    <dbReference type="NCBI Taxonomy" id="121224"/>
    <lineage>
        <taxon>Eukaryota</taxon>
        <taxon>Metazoa</taxon>
        <taxon>Ecdysozoa</taxon>
        <taxon>Arthropoda</taxon>
        <taxon>Hexapoda</taxon>
        <taxon>Insecta</taxon>
        <taxon>Pterygota</taxon>
        <taxon>Neoptera</taxon>
        <taxon>Paraneoptera</taxon>
        <taxon>Psocodea</taxon>
        <taxon>Troctomorpha</taxon>
        <taxon>Phthiraptera</taxon>
        <taxon>Anoplura</taxon>
        <taxon>Pediculidae</taxon>
        <taxon>Pediculus</taxon>
    </lineage>
</organism>
<reference evidence="3" key="3">
    <citation type="submission" date="2021-02" db="UniProtKB">
        <authorList>
            <consortium name="EnsemblMetazoa"/>
        </authorList>
    </citation>
    <scope>IDENTIFICATION</scope>
    <source>
        <strain evidence="3">USDA</strain>
    </source>
</reference>
<dbReference type="KEGG" id="phu:Phum_PHUM529490"/>
<dbReference type="eggNOG" id="ENOG502SGMF">
    <property type="taxonomic scope" value="Eukaryota"/>
</dbReference>
<protein>
    <recommendedName>
        <fullName evidence="5">Sugar phosphate transporter domain-containing protein</fullName>
    </recommendedName>
</protein>
<reference evidence="2" key="1">
    <citation type="submission" date="2007-04" db="EMBL/GenBank/DDBJ databases">
        <title>Annotation of Pediculus humanus corporis strain USDA.</title>
        <authorList>
            <person name="Kirkness E."/>
            <person name="Hannick L."/>
            <person name="Hass B."/>
            <person name="Bruggner R."/>
            <person name="Lawson D."/>
            <person name="Bidwell S."/>
            <person name="Joardar V."/>
            <person name="Caler E."/>
            <person name="Walenz B."/>
            <person name="Inman J."/>
            <person name="Schobel S."/>
            <person name="Galinsky K."/>
            <person name="Amedeo P."/>
            <person name="Strausberg R."/>
        </authorList>
    </citation>
    <scope>NUCLEOTIDE SEQUENCE</scope>
    <source>
        <strain evidence="2">USDA</strain>
    </source>
</reference>
<keyword evidence="4" id="KW-1185">Reference proteome</keyword>
<feature type="transmembrane region" description="Helical" evidence="1">
    <location>
        <begin position="25"/>
        <end position="41"/>
    </location>
</feature>
<evidence type="ECO:0000313" key="3">
    <source>
        <dbReference type="EnsemblMetazoa" id="PHUM529490-PA"/>
    </source>
</evidence>
<evidence type="ECO:0008006" key="5">
    <source>
        <dbReference type="Google" id="ProtNLM"/>
    </source>
</evidence>
<dbReference type="AlphaFoldDB" id="E0VZA8"/>
<evidence type="ECO:0000256" key="1">
    <source>
        <dbReference type="SAM" id="Phobius"/>
    </source>
</evidence>
<sequence>MPALICFTLGIVAGSKALAELSVPIFLAVTNLYPSLLIFLDKKIELSNASLKVCGSAGTLGTIIIIIIFISNPNSISPILWLLTHIILNIIYYLYLSKMNLDLSNTTQIYYRNFFSVIFLFPISFFLDVLHLPRNGGWEFYGGCFLSGILGTLLQMWTFKISNQPNFLLIEGISKISCSLIAHNLFLSSNIDPFVWILILINFFICMIFINNSRKENVNVKSKINLSIPLEDDDKYMTESSVPLLIV</sequence>
<dbReference type="EMBL" id="AAZO01006421">
    <property type="status" value="NOT_ANNOTATED_CDS"/>
    <property type="molecule type" value="Genomic_DNA"/>
</dbReference>
<evidence type="ECO:0000313" key="4">
    <source>
        <dbReference type="Proteomes" id="UP000009046"/>
    </source>
</evidence>
<name>E0VZA8_PEDHC</name>
<dbReference type="OrthoDB" id="417037at2759"/>
<dbReference type="EMBL" id="DS235851">
    <property type="protein sequence ID" value="EEB18714.1"/>
    <property type="molecule type" value="Genomic_DNA"/>
</dbReference>